<dbReference type="InterPro" id="IPR016186">
    <property type="entry name" value="C-type_lectin-like/link_sf"/>
</dbReference>
<keyword evidence="1" id="KW-0812">Transmembrane</keyword>
<proteinExistence type="predicted"/>
<feature type="domain" description="C-type lectin" evidence="3">
    <location>
        <begin position="39"/>
        <end position="191"/>
    </location>
</feature>
<dbReference type="InterPro" id="IPR050111">
    <property type="entry name" value="C-type_lectin/snaclec_domain"/>
</dbReference>
<evidence type="ECO:0000256" key="2">
    <source>
        <dbReference type="SAM" id="SignalP"/>
    </source>
</evidence>
<evidence type="ECO:0000313" key="5">
    <source>
        <dbReference type="Proteomes" id="UP001201812"/>
    </source>
</evidence>
<feature type="transmembrane region" description="Helical" evidence="1">
    <location>
        <begin position="283"/>
        <end position="304"/>
    </location>
</feature>
<sequence>MLLCHFLLVFVTVSVLSDGIVAEQVSNEQEIWAKIDDNNPNKLYKVFIDEGGMEFVDAEEKCRGSMATLASFHTLEELNFINNLVQQAAQSSSITGEDAAFWLGLYHIREPVIGLPNYKLYFTDGTSYDLPHDTNNHSLVWAAIGHQPERYEPNGFKNQANDAEYCVESEFSHVANGDVQRRLNDVICHKENKMYVCQRGFNNSEVVELPSEVVNGEISQRKRMRSTQTTTLATKSPLTNTTLSPQTTLSTSFKTKITSKSTPLKNGTLTCPLSQNRGTGDTFYFVLFLIASVVLLGETAYIFYLHKKNPGLNSFTFQNF</sequence>
<feature type="chain" id="PRO_5042099380" evidence="2">
    <location>
        <begin position="23"/>
        <end position="320"/>
    </location>
</feature>
<comment type="caution">
    <text evidence="4">The sequence shown here is derived from an EMBL/GenBank/DDBJ whole genome shotgun (WGS) entry which is preliminary data.</text>
</comment>
<dbReference type="EMBL" id="JAKKPZ010000009">
    <property type="protein sequence ID" value="KAI1717043.1"/>
    <property type="molecule type" value="Genomic_DNA"/>
</dbReference>
<dbReference type="CDD" id="cd00037">
    <property type="entry name" value="CLECT"/>
    <property type="match status" value="1"/>
</dbReference>
<dbReference type="PANTHER" id="PTHR22803">
    <property type="entry name" value="MANNOSE, PHOSPHOLIPASE, LECTIN RECEPTOR RELATED"/>
    <property type="match status" value="1"/>
</dbReference>
<name>A0AAD4R578_9BILA</name>
<dbReference type="InterPro" id="IPR001304">
    <property type="entry name" value="C-type_lectin-like"/>
</dbReference>
<evidence type="ECO:0000259" key="3">
    <source>
        <dbReference type="PROSITE" id="PS50041"/>
    </source>
</evidence>
<dbReference type="PROSITE" id="PS50041">
    <property type="entry name" value="C_TYPE_LECTIN_2"/>
    <property type="match status" value="1"/>
</dbReference>
<keyword evidence="5" id="KW-1185">Reference proteome</keyword>
<dbReference type="AlphaFoldDB" id="A0AAD4R578"/>
<dbReference type="SUPFAM" id="SSF56436">
    <property type="entry name" value="C-type lectin-like"/>
    <property type="match status" value="1"/>
</dbReference>
<evidence type="ECO:0000256" key="1">
    <source>
        <dbReference type="SAM" id="Phobius"/>
    </source>
</evidence>
<dbReference type="SMART" id="SM00034">
    <property type="entry name" value="CLECT"/>
    <property type="match status" value="1"/>
</dbReference>
<dbReference type="InterPro" id="IPR016187">
    <property type="entry name" value="CTDL_fold"/>
</dbReference>
<dbReference type="Gene3D" id="3.10.100.10">
    <property type="entry name" value="Mannose-Binding Protein A, subunit A"/>
    <property type="match status" value="1"/>
</dbReference>
<keyword evidence="1" id="KW-0472">Membrane</keyword>
<reference evidence="4" key="1">
    <citation type="submission" date="2022-01" db="EMBL/GenBank/DDBJ databases">
        <title>Genome Sequence Resource for Two Populations of Ditylenchus destructor, the Migratory Endoparasitic Phytonematode.</title>
        <authorList>
            <person name="Zhang H."/>
            <person name="Lin R."/>
            <person name="Xie B."/>
        </authorList>
    </citation>
    <scope>NUCLEOTIDE SEQUENCE</scope>
    <source>
        <strain evidence="4">BazhouSP</strain>
    </source>
</reference>
<evidence type="ECO:0000313" key="4">
    <source>
        <dbReference type="EMBL" id="KAI1717043.1"/>
    </source>
</evidence>
<dbReference type="Pfam" id="PF00059">
    <property type="entry name" value="Lectin_C"/>
    <property type="match status" value="1"/>
</dbReference>
<dbReference type="Proteomes" id="UP001201812">
    <property type="component" value="Unassembled WGS sequence"/>
</dbReference>
<accession>A0AAD4R578</accession>
<gene>
    <name evidence="4" type="ORF">DdX_06768</name>
</gene>
<keyword evidence="1" id="KW-1133">Transmembrane helix</keyword>
<protein>
    <submittedName>
        <fullName evidence="4">Lectin c-type domain-containing protein</fullName>
    </submittedName>
</protein>
<keyword evidence="2" id="KW-0732">Signal</keyword>
<organism evidence="4 5">
    <name type="scientific">Ditylenchus destructor</name>
    <dbReference type="NCBI Taxonomy" id="166010"/>
    <lineage>
        <taxon>Eukaryota</taxon>
        <taxon>Metazoa</taxon>
        <taxon>Ecdysozoa</taxon>
        <taxon>Nematoda</taxon>
        <taxon>Chromadorea</taxon>
        <taxon>Rhabditida</taxon>
        <taxon>Tylenchina</taxon>
        <taxon>Tylenchomorpha</taxon>
        <taxon>Sphaerularioidea</taxon>
        <taxon>Anguinidae</taxon>
        <taxon>Anguininae</taxon>
        <taxon>Ditylenchus</taxon>
    </lineage>
</organism>
<feature type="signal peptide" evidence="2">
    <location>
        <begin position="1"/>
        <end position="22"/>
    </location>
</feature>